<feature type="compositionally biased region" description="Basic and acidic residues" evidence="10">
    <location>
        <begin position="124"/>
        <end position="141"/>
    </location>
</feature>
<evidence type="ECO:0000259" key="11">
    <source>
        <dbReference type="PROSITE" id="PS50089"/>
    </source>
</evidence>
<keyword evidence="6" id="KW-0862">Zinc</keyword>
<evidence type="ECO:0000256" key="7">
    <source>
        <dbReference type="ARBA" id="ARBA00023015"/>
    </source>
</evidence>
<evidence type="ECO:0000313" key="13">
    <source>
        <dbReference type="Proteomes" id="UP001145742"/>
    </source>
</evidence>
<comment type="caution">
    <text evidence="12">The sequence shown here is derived from an EMBL/GenBank/DDBJ whole genome shotgun (WGS) entry which is preliminary data.</text>
</comment>
<evidence type="ECO:0000256" key="5">
    <source>
        <dbReference type="ARBA" id="ARBA00022771"/>
    </source>
</evidence>
<evidence type="ECO:0000256" key="3">
    <source>
        <dbReference type="ARBA" id="ARBA00022679"/>
    </source>
</evidence>
<sequence>MVEEGLTEGNSCSPSASTSQMPQAAPPCGSECPICLDIIKDQVSVSWCRHTFCFSCILQWSCIKAVCPLCKEPFQYLFHKVGDNNYDVYYISFTSPDPGRRARRHSTERRRHRSRGRQRSSSSSRDRDTGRASARDRERSRSPRGQHSGHSRGQQAQGYDSSNSYSQQQSWAQDTSSDTSSDEDQAARSEQDAPVRLRSSERYQRRRHVSSREPRATRSRSRRRLRSSDGHRGR</sequence>
<feature type="compositionally biased region" description="Basic and acidic residues" evidence="10">
    <location>
        <begin position="185"/>
        <end position="203"/>
    </location>
</feature>
<comment type="catalytic activity">
    <reaction evidence="1">
        <text>S-ubiquitinyl-[E2 ubiquitin-conjugating enzyme]-L-cysteine + [acceptor protein]-L-lysine = [E2 ubiquitin-conjugating enzyme]-L-cysteine + N(6)-ubiquitinyl-[acceptor protein]-L-lysine.</text>
        <dbReference type="EC" id="2.3.2.27"/>
    </reaction>
</comment>
<evidence type="ECO:0000256" key="2">
    <source>
        <dbReference type="ARBA" id="ARBA00012483"/>
    </source>
</evidence>
<feature type="compositionally biased region" description="Low complexity" evidence="10">
    <location>
        <begin position="157"/>
        <end position="179"/>
    </location>
</feature>
<dbReference type="PROSITE" id="PS00518">
    <property type="entry name" value="ZF_RING_1"/>
    <property type="match status" value="1"/>
</dbReference>
<name>A0ABQ9D8B0_9PASS</name>
<evidence type="ECO:0000256" key="1">
    <source>
        <dbReference type="ARBA" id="ARBA00000900"/>
    </source>
</evidence>
<dbReference type="Proteomes" id="UP001145742">
    <property type="component" value="Unassembled WGS sequence"/>
</dbReference>
<evidence type="ECO:0000256" key="6">
    <source>
        <dbReference type="ARBA" id="ARBA00022833"/>
    </source>
</evidence>
<dbReference type="SUPFAM" id="SSF57850">
    <property type="entry name" value="RING/U-box"/>
    <property type="match status" value="1"/>
</dbReference>
<feature type="domain" description="RING-type" evidence="11">
    <location>
        <begin position="32"/>
        <end position="71"/>
    </location>
</feature>
<evidence type="ECO:0000256" key="8">
    <source>
        <dbReference type="ARBA" id="ARBA00023163"/>
    </source>
</evidence>
<keyword evidence="8" id="KW-0804">Transcription</keyword>
<dbReference type="InterPro" id="IPR013083">
    <property type="entry name" value="Znf_RING/FYVE/PHD"/>
</dbReference>
<gene>
    <name evidence="12" type="ORF">WISP_87908</name>
</gene>
<keyword evidence="3" id="KW-0808">Transferase</keyword>
<dbReference type="SMART" id="SM00184">
    <property type="entry name" value="RING"/>
    <property type="match status" value="1"/>
</dbReference>
<protein>
    <recommendedName>
        <fullName evidence="2">RING-type E3 ubiquitin transferase</fullName>
        <ecNumber evidence="2">2.3.2.27</ecNumber>
    </recommendedName>
</protein>
<organism evidence="12 13">
    <name type="scientific">Willisornis vidua</name>
    <name type="common">Xingu scale-backed antbird</name>
    <dbReference type="NCBI Taxonomy" id="1566151"/>
    <lineage>
        <taxon>Eukaryota</taxon>
        <taxon>Metazoa</taxon>
        <taxon>Chordata</taxon>
        <taxon>Craniata</taxon>
        <taxon>Vertebrata</taxon>
        <taxon>Euteleostomi</taxon>
        <taxon>Archelosauria</taxon>
        <taxon>Archosauria</taxon>
        <taxon>Dinosauria</taxon>
        <taxon>Saurischia</taxon>
        <taxon>Theropoda</taxon>
        <taxon>Coelurosauria</taxon>
        <taxon>Aves</taxon>
        <taxon>Neognathae</taxon>
        <taxon>Neoaves</taxon>
        <taxon>Telluraves</taxon>
        <taxon>Australaves</taxon>
        <taxon>Passeriformes</taxon>
        <taxon>Thamnophilidae</taxon>
        <taxon>Willisornis</taxon>
    </lineage>
</organism>
<dbReference type="InterPro" id="IPR018957">
    <property type="entry name" value="Znf_C3HC4_RING-type"/>
</dbReference>
<keyword evidence="5 9" id="KW-0863">Zinc-finger</keyword>
<dbReference type="PROSITE" id="PS50089">
    <property type="entry name" value="ZF_RING_2"/>
    <property type="match status" value="1"/>
</dbReference>
<reference evidence="12" key="1">
    <citation type="submission" date="2019-10" db="EMBL/GenBank/DDBJ databases">
        <authorList>
            <person name="Soares A.E.R."/>
            <person name="Aleixo A."/>
            <person name="Schneider P."/>
            <person name="Miyaki C.Y."/>
            <person name="Schneider M.P."/>
            <person name="Mello C."/>
            <person name="Vasconcelos A.T.R."/>
        </authorList>
    </citation>
    <scope>NUCLEOTIDE SEQUENCE</scope>
    <source>
        <tissue evidence="12">Muscle</tissue>
    </source>
</reference>
<feature type="region of interest" description="Disordered" evidence="10">
    <location>
        <begin position="92"/>
        <end position="234"/>
    </location>
</feature>
<dbReference type="PANTHER" id="PTHR46077:SF1">
    <property type="entry name" value="TOP1 BINDING ARGININE_SERINE RICH PROTEIN, E3 UBIQUITIN LIGASE"/>
    <property type="match status" value="1"/>
</dbReference>
<dbReference type="EMBL" id="WHWB01034109">
    <property type="protein sequence ID" value="KAJ7413869.1"/>
    <property type="molecule type" value="Genomic_DNA"/>
</dbReference>
<dbReference type="Pfam" id="PF00097">
    <property type="entry name" value="zf-C3HC4"/>
    <property type="match status" value="1"/>
</dbReference>
<dbReference type="InterPro" id="IPR017907">
    <property type="entry name" value="Znf_RING_CS"/>
</dbReference>
<evidence type="ECO:0000256" key="10">
    <source>
        <dbReference type="SAM" id="MobiDB-lite"/>
    </source>
</evidence>
<keyword evidence="13" id="KW-1185">Reference proteome</keyword>
<evidence type="ECO:0000313" key="12">
    <source>
        <dbReference type="EMBL" id="KAJ7413869.1"/>
    </source>
</evidence>
<dbReference type="InterPro" id="IPR001841">
    <property type="entry name" value="Znf_RING"/>
</dbReference>
<dbReference type="PANTHER" id="PTHR46077">
    <property type="entry name" value="E3 UBIQUITIN-PROTEIN LIGASE TOPORS"/>
    <property type="match status" value="1"/>
</dbReference>
<evidence type="ECO:0000256" key="9">
    <source>
        <dbReference type="PROSITE-ProRule" id="PRU00175"/>
    </source>
</evidence>
<accession>A0ABQ9D8B0</accession>
<feature type="compositionally biased region" description="Basic residues" evidence="10">
    <location>
        <begin position="101"/>
        <end position="118"/>
    </location>
</feature>
<proteinExistence type="predicted"/>
<keyword evidence="4" id="KW-0479">Metal-binding</keyword>
<dbReference type="EC" id="2.3.2.27" evidence="2"/>
<evidence type="ECO:0000256" key="4">
    <source>
        <dbReference type="ARBA" id="ARBA00022723"/>
    </source>
</evidence>
<keyword evidence="7" id="KW-0805">Transcription regulation</keyword>
<dbReference type="Gene3D" id="3.30.40.10">
    <property type="entry name" value="Zinc/RING finger domain, C3HC4 (zinc finger)"/>
    <property type="match status" value="1"/>
</dbReference>